<evidence type="ECO:0000313" key="3">
    <source>
        <dbReference type="EMBL" id="PSN07845.1"/>
    </source>
</evidence>
<dbReference type="EMBL" id="PYEP01000004">
    <property type="protein sequence ID" value="PSN07845.1"/>
    <property type="molecule type" value="Genomic_DNA"/>
</dbReference>
<dbReference type="PANTHER" id="PTHR37533">
    <property type="entry name" value="FLAGELLAR HOOK-LENGTH CONTROL PROTEIN"/>
    <property type="match status" value="1"/>
</dbReference>
<keyword evidence="4" id="KW-1185">Reference proteome</keyword>
<evidence type="ECO:0000256" key="1">
    <source>
        <dbReference type="SAM" id="MobiDB-lite"/>
    </source>
</evidence>
<dbReference type="InterPro" id="IPR038610">
    <property type="entry name" value="FliK-like_C_sf"/>
</dbReference>
<dbReference type="InterPro" id="IPR052563">
    <property type="entry name" value="FliK"/>
</dbReference>
<keyword evidence="3" id="KW-0969">Cilium</keyword>
<dbReference type="AlphaFoldDB" id="A0A2P8VJV9"/>
<evidence type="ECO:0000313" key="4">
    <source>
        <dbReference type="Proteomes" id="UP000240212"/>
    </source>
</evidence>
<dbReference type="Gene3D" id="3.30.750.140">
    <property type="match status" value="1"/>
</dbReference>
<accession>A0A2P8VJV9</accession>
<reference evidence="3 4" key="1">
    <citation type="submission" date="2018-03" db="EMBL/GenBank/DDBJ databases">
        <title>Draft genome sequence of the first documented clinical Siccibacter turicensis isolate in Austria.</title>
        <authorList>
            <person name="Lepuschitz S."/>
            <person name="Pekard-Amenitsch S."/>
            <person name="Haunold R."/>
            <person name="Schill S."/>
            <person name="Mach R."/>
            <person name="Allerberger F."/>
            <person name="Ruppitsch W."/>
            <person name="Forsythe S.J."/>
        </authorList>
    </citation>
    <scope>NUCLEOTIDE SEQUENCE [LARGE SCALE GENOMIC DNA]</scope>
    <source>
        <strain evidence="3 4">6100069499-17</strain>
    </source>
</reference>
<sequence>MTQLLSSVGQSGQNDPVVAGAPTGEHPFTLATAENTGPLMQRLVQAKNHATEAKSPPALADDGAMQAMLAMLLSQPATPDAAKGVQAAPVPTTDSNIAVHLAAKQQAGAPLQMALKQAISGQQSAQRPPLPLKAQALPPELQQWVAQLAASGDVSLTPEQQAKLAALHVQDPKQVVQTAQPHPRLHEENQHLAATGQHRPAGKEKAVERTSFTPSVAAPLNVAQAANADKANAMEMAKMVPLAQQPDELGEKLTGLLKERIHFQINQQEQISTIRLDPPSLGKLDIAIQLDAGKLTVHIGATQPDVCRTLQQLSDQLRQQLTGQNFTQVEVHVSPDGGSEQQQRQRRQQQSDDILTARAIASEQDSGQQRDPLLITV</sequence>
<dbReference type="Proteomes" id="UP000240212">
    <property type="component" value="Unassembled WGS sequence"/>
</dbReference>
<evidence type="ECO:0000259" key="2">
    <source>
        <dbReference type="Pfam" id="PF02120"/>
    </source>
</evidence>
<dbReference type="PANTHER" id="PTHR37533:SF2">
    <property type="entry name" value="FLAGELLAR HOOK-LENGTH CONTROL PROTEIN"/>
    <property type="match status" value="1"/>
</dbReference>
<feature type="region of interest" description="Disordered" evidence="1">
    <location>
        <begin position="333"/>
        <end position="352"/>
    </location>
</feature>
<protein>
    <submittedName>
        <fullName evidence="3">Flagellar hook-length control protein FliK</fullName>
    </submittedName>
</protein>
<gene>
    <name evidence="3" type="ORF">C7G83_12075</name>
</gene>
<dbReference type="CDD" id="cd17470">
    <property type="entry name" value="T3SS_Flik_C"/>
    <property type="match status" value="1"/>
</dbReference>
<feature type="region of interest" description="Disordered" evidence="1">
    <location>
        <begin position="1"/>
        <end position="28"/>
    </location>
</feature>
<proteinExistence type="predicted"/>
<feature type="domain" description="Flagellar hook-length control protein-like C-terminal" evidence="2">
    <location>
        <begin position="260"/>
        <end position="342"/>
    </location>
</feature>
<feature type="compositionally biased region" description="Polar residues" evidence="1">
    <location>
        <begin position="1"/>
        <end position="14"/>
    </location>
</feature>
<keyword evidence="3" id="KW-0966">Cell projection</keyword>
<dbReference type="Pfam" id="PF02120">
    <property type="entry name" value="Flg_hook"/>
    <property type="match status" value="1"/>
</dbReference>
<name>A0A2P8VJV9_9ENTR</name>
<dbReference type="InterPro" id="IPR021136">
    <property type="entry name" value="Flagellar_hook_control-like_C"/>
</dbReference>
<comment type="caution">
    <text evidence="3">The sequence shown here is derived from an EMBL/GenBank/DDBJ whole genome shotgun (WGS) entry which is preliminary data.</text>
</comment>
<organism evidence="3 4">
    <name type="scientific">Siccibacter turicensis</name>
    <dbReference type="NCBI Taxonomy" id="357233"/>
    <lineage>
        <taxon>Bacteria</taxon>
        <taxon>Pseudomonadati</taxon>
        <taxon>Pseudomonadota</taxon>
        <taxon>Gammaproteobacteria</taxon>
        <taxon>Enterobacterales</taxon>
        <taxon>Enterobacteriaceae</taxon>
        <taxon>Siccibacter</taxon>
    </lineage>
</organism>
<keyword evidence="3" id="KW-0282">Flagellum</keyword>